<evidence type="ECO:0000313" key="1">
    <source>
        <dbReference type="EMBL" id="MCW3798616.1"/>
    </source>
</evidence>
<proteinExistence type="predicted"/>
<protein>
    <submittedName>
        <fullName evidence="1">Uncharacterized protein</fullName>
    </submittedName>
</protein>
<keyword evidence="2" id="KW-1185">Reference proteome</keyword>
<sequence length="242" mass="24694">MIAQGILGATRRRAAAAPAASFGGMPALFSAGQKGAYYDFTNRTKLAVNADGSGGSPGIGATARWAVDQSPNGNHLRNTVGTVSVVDNGIVTSGSNYGLFNMGGFGDWPRVDPPFELIATLQQEGYGGIDARLLDLGGVSLLQGSRSGKIRAFASGYGSEVAPGLAADFTVHLIFNGPASSIAINGAPPSTDNLAAQPCTQVVVGSDVGGNNAVPVRVKRLFIRSGALNQVDRAGVMTWVSA</sequence>
<organism evidence="1 2">
    <name type="scientific">Sphingomonas arvum</name>
    <dbReference type="NCBI Taxonomy" id="2992113"/>
    <lineage>
        <taxon>Bacteria</taxon>
        <taxon>Pseudomonadati</taxon>
        <taxon>Pseudomonadota</taxon>
        <taxon>Alphaproteobacteria</taxon>
        <taxon>Sphingomonadales</taxon>
        <taxon>Sphingomonadaceae</taxon>
        <taxon>Sphingomonas</taxon>
    </lineage>
</organism>
<comment type="caution">
    <text evidence="1">The sequence shown here is derived from an EMBL/GenBank/DDBJ whole genome shotgun (WGS) entry which is preliminary data.</text>
</comment>
<dbReference type="RefSeq" id="WP_264883546.1">
    <property type="nucleotide sequence ID" value="NZ_JAPDOB010000002.1"/>
</dbReference>
<accession>A0ABT3JI01</accession>
<gene>
    <name evidence="1" type="ORF">OMW55_12445</name>
</gene>
<dbReference type="EMBL" id="JAPDOB010000002">
    <property type="protein sequence ID" value="MCW3798616.1"/>
    <property type="molecule type" value="Genomic_DNA"/>
</dbReference>
<name>A0ABT3JI01_9SPHN</name>
<dbReference type="Proteomes" id="UP001526246">
    <property type="component" value="Unassembled WGS sequence"/>
</dbReference>
<reference evidence="1 2" key="1">
    <citation type="submission" date="2022-10" db="EMBL/GenBank/DDBJ databases">
        <title>Sphingomonas sp.</title>
        <authorList>
            <person name="Jin C."/>
        </authorList>
    </citation>
    <scope>NUCLEOTIDE SEQUENCE [LARGE SCALE GENOMIC DNA]</scope>
    <source>
        <strain evidence="1 2">BN140010</strain>
    </source>
</reference>
<evidence type="ECO:0000313" key="2">
    <source>
        <dbReference type="Proteomes" id="UP001526246"/>
    </source>
</evidence>